<evidence type="ECO:0000313" key="3">
    <source>
        <dbReference type="Proteomes" id="UP001383192"/>
    </source>
</evidence>
<evidence type="ECO:0000313" key="2">
    <source>
        <dbReference type="EMBL" id="KAK7040143.1"/>
    </source>
</evidence>
<protein>
    <recommendedName>
        <fullName evidence="4">Flavin-containing monooxygenase</fullName>
    </recommendedName>
</protein>
<dbReference type="PANTHER" id="PTHR42877">
    <property type="entry name" value="L-ORNITHINE N(5)-MONOOXYGENASE-RELATED"/>
    <property type="match status" value="1"/>
</dbReference>
<evidence type="ECO:0008006" key="4">
    <source>
        <dbReference type="Google" id="ProtNLM"/>
    </source>
</evidence>
<dbReference type="PANTHER" id="PTHR42877:SF7">
    <property type="entry name" value="FLAVIN-BINDING MONOOXYGENASE-RELATED"/>
    <property type="match status" value="1"/>
</dbReference>
<comment type="similarity">
    <text evidence="1">Belongs to the FAD-binding monooxygenase family.</text>
</comment>
<sequence length="652" mass="73494">MASITPTPLNPNGYATNTNGFGDPISVYLDEHRAEDGIAMVNDVETPSMSNRFDLGDFCIDDPRPMKVVVIGAGYSGITAGIRYRTTSPDAWCTHSQLISYRFRQRVKNLDLTIYDKNAGVGGTWFSNKYPGLACDLPSHTYQLTFIENPNWSSFYAPGREILEYLESVVDRYKLMPCIKLQHRLMSATWNEDAGKWHLTIRRPKTNATSGQEDFEEFEDTADVFFTGLGGLSRWKWPDIEGLHDFRGKVIHSAQWETGEGDSDPHSNWEDTVQSWGDKRVGVIGVGSSAIQLVAALQPKVGHLVNYVRGKTWISTTFVRETLDRLSGASGSDNYKFTEADKARFKDPDYYRKFRKELESDLNAVFPATLVDNPGQGDARISFKESMLKKLATKPLIAESMIPDFPVACRRLTPGPGYLEALCQDNVDFVPETIKRVTPYGIENIDGTLRELDIIVCATGFDTSFIYEFPVIGRNGVRLSDKWTPHPRTYMSIAVDGFPNWFQSLGPNSGVGAGSLLVIAEREVDYAVAATLKLQRERLKSMEVKKEAVDDFDEYVDSFFPRSVFGAKCRSWYKAGKEDGRVIALWPGSALHCVRALEHPRWEDFDYQPLEEKPMNRFYWFGDGQTLVEKIPGSDLAWYLDQKEVDVPPVPV</sequence>
<dbReference type="Pfam" id="PF13450">
    <property type="entry name" value="NAD_binding_8"/>
    <property type="match status" value="1"/>
</dbReference>
<proteinExistence type="inferred from homology"/>
<keyword evidence="3" id="KW-1185">Reference proteome</keyword>
<name>A0AAW0CNL0_9AGAR</name>
<dbReference type="InterPro" id="IPR051209">
    <property type="entry name" value="FAD-bind_Monooxygenase_sf"/>
</dbReference>
<evidence type="ECO:0000256" key="1">
    <source>
        <dbReference type="ARBA" id="ARBA00010139"/>
    </source>
</evidence>
<reference evidence="2 3" key="1">
    <citation type="submission" date="2024-01" db="EMBL/GenBank/DDBJ databases">
        <title>A draft genome for a cacao thread blight-causing isolate of Paramarasmius palmivorus.</title>
        <authorList>
            <person name="Baruah I.K."/>
            <person name="Bukari Y."/>
            <person name="Amoako-Attah I."/>
            <person name="Meinhardt L.W."/>
            <person name="Bailey B.A."/>
            <person name="Cohen S.P."/>
        </authorList>
    </citation>
    <scope>NUCLEOTIDE SEQUENCE [LARGE SCALE GENOMIC DNA]</scope>
    <source>
        <strain evidence="2 3">GH-12</strain>
    </source>
</reference>
<dbReference type="EMBL" id="JAYKXP010000038">
    <property type="protein sequence ID" value="KAK7040143.1"/>
    <property type="molecule type" value="Genomic_DNA"/>
</dbReference>
<dbReference type="InterPro" id="IPR036188">
    <property type="entry name" value="FAD/NAD-bd_sf"/>
</dbReference>
<dbReference type="Gene3D" id="3.50.50.60">
    <property type="entry name" value="FAD/NAD(P)-binding domain"/>
    <property type="match status" value="2"/>
</dbReference>
<dbReference type="AlphaFoldDB" id="A0AAW0CNL0"/>
<organism evidence="2 3">
    <name type="scientific">Paramarasmius palmivorus</name>
    <dbReference type="NCBI Taxonomy" id="297713"/>
    <lineage>
        <taxon>Eukaryota</taxon>
        <taxon>Fungi</taxon>
        <taxon>Dikarya</taxon>
        <taxon>Basidiomycota</taxon>
        <taxon>Agaricomycotina</taxon>
        <taxon>Agaricomycetes</taxon>
        <taxon>Agaricomycetidae</taxon>
        <taxon>Agaricales</taxon>
        <taxon>Marasmiineae</taxon>
        <taxon>Marasmiaceae</taxon>
        <taxon>Paramarasmius</taxon>
    </lineage>
</organism>
<dbReference type="SUPFAM" id="SSF51905">
    <property type="entry name" value="FAD/NAD(P)-binding domain"/>
    <property type="match status" value="1"/>
</dbReference>
<gene>
    <name evidence="2" type="ORF">VNI00_009949</name>
</gene>
<dbReference type="Proteomes" id="UP001383192">
    <property type="component" value="Unassembled WGS sequence"/>
</dbReference>
<comment type="caution">
    <text evidence="2">The sequence shown here is derived from an EMBL/GenBank/DDBJ whole genome shotgun (WGS) entry which is preliminary data.</text>
</comment>
<accession>A0AAW0CNL0</accession>